<dbReference type="Proteomes" id="UP000765509">
    <property type="component" value="Unassembled WGS sequence"/>
</dbReference>
<evidence type="ECO:0000256" key="1">
    <source>
        <dbReference type="SAM" id="MobiDB-lite"/>
    </source>
</evidence>
<protein>
    <submittedName>
        <fullName evidence="2">Uncharacterized protein</fullName>
    </submittedName>
</protein>
<organism evidence="2 3">
    <name type="scientific">Austropuccinia psidii MF-1</name>
    <dbReference type="NCBI Taxonomy" id="1389203"/>
    <lineage>
        <taxon>Eukaryota</taxon>
        <taxon>Fungi</taxon>
        <taxon>Dikarya</taxon>
        <taxon>Basidiomycota</taxon>
        <taxon>Pucciniomycotina</taxon>
        <taxon>Pucciniomycetes</taxon>
        <taxon>Pucciniales</taxon>
        <taxon>Sphaerophragmiaceae</taxon>
        <taxon>Austropuccinia</taxon>
    </lineage>
</organism>
<gene>
    <name evidence="2" type="ORF">O181_082619</name>
</gene>
<feature type="compositionally biased region" description="Polar residues" evidence="1">
    <location>
        <begin position="32"/>
        <end position="44"/>
    </location>
</feature>
<reference evidence="2" key="1">
    <citation type="submission" date="2021-03" db="EMBL/GenBank/DDBJ databases">
        <title>Draft genome sequence of rust myrtle Austropuccinia psidii MF-1, a brazilian biotype.</title>
        <authorList>
            <person name="Quecine M.C."/>
            <person name="Pachon D.M.R."/>
            <person name="Bonatelli M.L."/>
            <person name="Correr F.H."/>
            <person name="Franceschini L.M."/>
            <person name="Leite T.F."/>
            <person name="Margarido G.R.A."/>
            <person name="Almeida C.A."/>
            <person name="Ferrarezi J.A."/>
            <person name="Labate C.A."/>
        </authorList>
    </citation>
    <scope>NUCLEOTIDE SEQUENCE</scope>
    <source>
        <strain evidence="2">MF-1</strain>
    </source>
</reference>
<proteinExistence type="predicted"/>
<comment type="caution">
    <text evidence="2">The sequence shown here is derived from an EMBL/GenBank/DDBJ whole genome shotgun (WGS) entry which is preliminary data.</text>
</comment>
<feature type="region of interest" description="Disordered" evidence="1">
    <location>
        <begin position="1"/>
        <end position="54"/>
    </location>
</feature>
<dbReference type="EMBL" id="AVOT02047611">
    <property type="protein sequence ID" value="MBW0542904.1"/>
    <property type="molecule type" value="Genomic_DNA"/>
</dbReference>
<evidence type="ECO:0000313" key="2">
    <source>
        <dbReference type="EMBL" id="MBW0542904.1"/>
    </source>
</evidence>
<dbReference type="AlphaFoldDB" id="A0A9Q3IL67"/>
<keyword evidence="3" id="KW-1185">Reference proteome</keyword>
<name>A0A9Q3IL67_9BASI</name>
<sequence length="94" mass="10676">MTPSLEIKSPVVSTRSKPASEMSKYKPKGLQKKQTGPKNHQSKGNGKENWHRPYPKAYRIPKLEPSAVDSVSNMARTLIEFTSKEQEVMNRTFT</sequence>
<accession>A0A9Q3IL67</accession>
<evidence type="ECO:0000313" key="3">
    <source>
        <dbReference type="Proteomes" id="UP000765509"/>
    </source>
</evidence>